<dbReference type="RefSeq" id="WP_179634440.1">
    <property type="nucleotide sequence ID" value="NZ_JACCFH010000001.1"/>
</dbReference>
<name>A0A7Y9UKG8_9BURK</name>
<organism evidence="1 2">
    <name type="scientific">Sphaerotilus montanus</name>
    <dbReference type="NCBI Taxonomy" id="522889"/>
    <lineage>
        <taxon>Bacteria</taxon>
        <taxon>Pseudomonadati</taxon>
        <taxon>Pseudomonadota</taxon>
        <taxon>Betaproteobacteria</taxon>
        <taxon>Burkholderiales</taxon>
        <taxon>Sphaerotilaceae</taxon>
        <taxon>Sphaerotilus</taxon>
    </lineage>
</organism>
<keyword evidence="2" id="KW-1185">Reference proteome</keyword>
<evidence type="ECO:0000313" key="2">
    <source>
        <dbReference type="Proteomes" id="UP000518288"/>
    </source>
</evidence>
<proteinExistence type="predicted"/>
<evidence type="ECO:0000313" key="1">
    <source>
        <dbReference type="EMBL" id="NYG33705.1"/>
    </source>
</evidence>
<protein>
    <submittedName>
        <fullName evidence="1">Uncharacterized protein</fullName>
    </submittedName>
</protein>
<reference evidence="1 2" key="1">
    <citation type="submission" date="2020-07" db="EMBL/GenBank/DDBJ databases">
        <title>Genomic Encyclopedia of Archaeal and Bacterial Type Strains, Phase II (KMG-II): from individual species to whole genera.</title>
        <authorList>
            <person name="Goeker M."/>
        </authorList>
    </citation>
    <scope>NUCLEOTIDE SEQUENCE [LARGE SCALE GENOMIC DNA]</scope>
    <source>
        <strain evidence="1 2">DSM 21226</strain>
    </source>
</reference>
<gene>
    <name evidence="1" type="ORF">BDD16_002691</name>
</gene>
<dbReference type="Proteomes" id="UP000518288">
    <property type="component" value="Unassembled WGS sequence"/>
</dbReference>
<sequence>MQARKPSVPARPASPARRLVALLATLVAVGGVGVCLRDLYAPGDAPAVAQGAAASADLAVRPLAASASTDRPAPTPAAVGQLPATLPPGIVLVSTQPDAWPPQATLLLDGQLQAQTEGTAVAGSALRLRGVTAEAVTLGLAEGPVLYTLPVSPAEEVRQRMADARSARLAERAAVPAAAASGERVVQHDAGQTTPLPDEMKVTVNRRHPGVPGPVGGF</sequence>
<dbReference type="EMBL" id="JACCFH010000001">
    <property type="protein sequence ID" value="NYG33705.1"/>
    <property type="molecule type" value="Genomic_DNA"/>
</dbReference>
<dbReference type="AlphaFoldDB" id="A0A7Y9UKG8"/>
<comment type="caution">
    <text evidence="1">The sequence shown here is derived from an EMBL/GenBank/DDBJ whole genome shotgun (WGS) entry which is preliminary data.</text>
</comment>
<accession>A0A7Y9UKG8</accession>